<organism evidence="3 4">
    <name type="scientific">Halosaccharopolyspora lacisalsi</name>
    <dbReference type="NCBI Taxonomy" id="1000566"/>
    <lineage>
        <taxon>Bacteria</taxon>
        <taxon>Bacillati</taxon>
        <taxon>Actinomycetota</taxon>
        <taxon>Actinomycetes</taxon>
        <taxon>Pseudonocardiales</taxon>
        <taxon>Pseudonocardiaceae</taxon>
        <taxon>Halosaccharopolyspora</taxon>
    </lineage>
</organism>
<dbReference type="GO" id="GO:0003677">
    <property type="term" value="F:DNA binding"/>
    <property type="evidence" value="ECO:0007669"/>
    <property type="project" value="InterPro"/>
</dbReference>
<accession>A0A839E0X5</accession>
<dbReference type="SUPFAM" id="SSF50118">
    <property type="entry name" value="Cell growth inhibitor/plasmid maintenance toxic component"/>
    <property type="match status" value="1"/>
</dbReference>
<dbReference type="Gene3D" id="2.30.30.110">
    <property type="match status" value="1"/>
</dbReference>
<dbReference type="InterPro" id="IPR003477">
    <property type="entry name" value="PemK-like"/>
</dbReference>
<dbReference type="InterPro" id="IPR011067">
    <property type="entry name" value="Plasmid_toxin/cell-grow_inhib"/>
</dbReference>
<evidence type="ECO:0000313" key="4">
    <source>
        <dbReference type="Proteomes" id="UP000569329"/>
    </source>
</evidence>
<gene>
    <name evidence="3" type="ORF">FHX42_002748</name>
</gene>
<dbReference type="Proteomes" id="UP000569329">
    <property type="component" value="Unassembled WGS sequence"/>
</dbReference>
<evidence type="ECO:0000256" key="2">
    <source>
        <dbReference type="ARBA" id="ARBA00022649"/>
    </source>
</evidence>
<dbReference type="GO" id="GO:0016787">
    <property type="term" value="F:hydrolase activity"/>
    <property type="evidence" value="ECO:0007669"/>
    <property type="project" value="UniProtKB-KW"/>
</dbReference>
<reference evidence="3 4" key="1">
    <citation type="submission" date="2020-07" db="EMBL/GenBank/DDBJ databases">
        <title>Sequencing the genomes of 1000 actinobacteria strains.</title>
        <authorList>
            <person name="Klenk H.-P."/>
        </authorList>
    </citation>
    <scope>NUCLEOTIDE SEQUENCE [LARGE SCALE GENOMIC DNA]</scope>
    <source>
        <strain evidence="3 4">DSM 45975</strain>
    </source>
</reference>
<evidence type="ECO:0000313" key="3">
    <source>
        <dbReference type="EMBL" id="MBA8825397.1"/>
    </source>
</evidence>
<keyword evidence="3" id="KW-0378">Hydrolase</keyword>
<dbReference type="Pfam" id="PF02452">
    <property type="entry name" value="PemK_toxin"/>
    <property type="match status" value="1"/>
</dbReference>
<dbReference type="AlphaFoldDB" id="A0A839E0X5"/>
<proteinExistence type="inferred from homology"/>
<dbReference type="EC" id="3.1.-.-" evidence="3"/>
<evidence type="ECO:0000256" key="1">
    <source>
        <dbReference type="ARBA" id="ARBA00007521"/>
    </source>
</evidence>
<keyword evidence="4" id="KW-1185">Reference proteome</keyword>
<name>A0A839E0X5_9PSEU</name>
<protein>
    <submittedName>
        <fullName evidence="3">mRNA interferase MazF</fullName>
        <ecNumber evidence="3">3.1.-.-</ecNumber>
    </submittedName>
</protein>
<keyword evidence="2" id="KW-1277">Toxin-antitoxin system</keyword>
<comment type="caution">
    <text evidence="3">The sequence shown here is derived from an EMBL/GenBank/DDBJ whole genome shotgun (WGS) entry which is preliminary data.</text>
</comment>
<dbReference type="EMBL" id="JACGWZ010000003">
    <property type="protein sequence ID" value="MBA8825397.1"/>
    <property type="molecule type" value="Genomic_DNA"/>
</dbReference>
<comment type="similarity">
    <text evidence="1">Belongs to the PemK/MazF family.</text>
</comment>
<sequence>MLVVSGGEYTDHIPGLVLAVPLTTRDRGLPHHVPVGGATTGLQESTWALCEQVRAISADQLRKPSGTCDEETVAAVRKILRRFLAL</sequence>